<dbReference type="EMBL" id="MT631437">
    <property type="protein sequence ID" value="QNO50506.1"/>
    <property type="molecule type" value="Genomic_DNA"/>
</dbReference>
<keyword evidence="1" id="KW-0472">Membrane</keyword>
<keyword evidence="1" id="KW-1133">Transmembrane helix</keyword>
<keyword evidence="1" id="KW-0812">Transmembrane</keyword>
<proteinExistence type="predicted"/>
<reference evidence="2" key="1">
    <citation type="submission" date="2020-06" db="EMBL/GenBank/DDBJ databases">
        <title>Unique genomic features of the anaerobic methanotrophic archaea.</title>
        <authorList>
            <person name="Chadwick G.L."/>
            <person name="Skennerton C.T."/>
            <person name="Laso-Perez R."/>
            <person name="Leu A.O."/>
            <person name="Speth D.R."/>
            <person name="Yu H."/>
            <person name="Morgan-Lang C."/>
            <person name="Hatzenpichler R."/>
            <person name="Goudeau D."/>
            <person name="Malmstrom R."/>
            <person name="Brazelton W.J."/>
            <person name="Woyke T."/>
            <person name="Hallam S.J."/>
            <person name="Tyson G.W."/>
            <person name="Wegener G."/>
            <person name="Boetius A."/>
            <person name="Orphan V."/>
        </authorList>
    </citation>
    <scope>NUCLEOTIDE SEQUENCE</scope>
</reference>
<organism evidence="2">
    <name type="scientific">Candidatus Methanogaster sp. ANME-2c ERB4</name>
    <dbReference type="NCBI Taxonomy" id="2759911"/>
    <lineage>
        <taxon>Archaea</taxon>
        <taxon>Methanobacteriati</taxon>
        <taxon>Methanobacteriota</taxon>
        <taxon>Stenosarchaea group</taxon>
        <taxon>Methanomicrobia</taxon>
        <taxon>Methanosarcinales</taxon>
        <taxon>ANME-2 cluster</taxon>
        <taxon>Candidatus Methanogasteraceae</taxon>
        <taxon>Candidatus Methanogaster</taxon>
    </lineage>
</organism>
<sequence length="48" mass="4863">MGAVAPVGADSLLAVEYVYVGCVPLCYVCIAENSAIIAIAVLLLTGHV</sequence>
<dbReference type="AlphaFoldDB" id="A0A7G9YR72"/>
<protein>
    <submittedName>
        <fullName evidence="2">Uncharacterized protein</fullName>
    </submittedName>
</protein>
<evidence type="ECO:0000256" key="1">
    <source>
        <dbReference type="SAM" id="Phobius"/>
    </source>
</evidence>
<feature type="transmembrane region" description="Helical" evidence="1">
    <location>
        <begin position="17"/>
        <end position="44"/>
    </location>
</feature>
<evidence type="ECO:0000313" key="2">
    <source>
        <dbReference type="EMBL" id="QNO50506.1"/>
    </source>
</evidence>
<name>A0A7G9YR72_9EURY</name>
<accession>A0A7G9YR72</accession>
<gene>
    <name evidence="2" type="ORF">EGLMOMJH_00045</name>
</gene>